<dbReference type="PANTHER" id="PTHR21503:SF8">
    <property type="entry name" value="F-BOX ASSOCIATED DOMAIN-CONTAINING PROTEIN-RELATED"/>
    <property type="match status" value="1"/>
</dbReference>
<dbReference type="PANTHER" id="PTHR21503">
    <property type="entry name" value="F-BOX-CONTAINING HYPOTHETICAL PROTEIN C.ELEGANS"/>
    <property type="match status" value="1"/>
</dbReference>
<comment type="caution">
    <text evidence="2">The sequence shown here is derived from an EMBL/GenBank/DDBJ whole genome shotgun (WGS) entry which is preliminary data.</text>
</comment>
<protein>
    <recommendedName>
        <fullName evidence="1">F-box domain-containing protein</fullName>
    </recommendedName>
</protein>
<dbReference type="AlphaFoldDB" id="A0A2G5VUQ7"/>
<dbReference type="PROSITE" id="PS50181">
    <property type="entry name" value="FBOX"/>
    <property type="match status" value="1"/>
</dbReference>
<dbReference type="Pfam" id="PF00646">
    <property type="entry name" value="F-box"/>
    <property type="match status" value="1"/>
</dbReference>
<accession>A0A2G5VUQ7</accession>
<gene>
    <name evidence="2" type="primary">Cnig_chr_I.g675</name>
    <name evidence="2" type="ORF">B9Z55_000675</name>
</gene>
<sequence length="370" mass="43082">MILSKYPHIVQKEILDHMKHLDLLLLSFVSKNMKKLIMSSQKKRSKSIRSIEYEYDRSDGTCVVYIPKDRKPKNDRPSPKNVESMLMRIVKREEDKHENFQLNVSGKIIDFRFGGEYEYPVVSYLECVKESVIQSIHNHFLDVFGNSVEYYWEGVGWQWPEECFIPFLPKLENVSFCIGMFVDGHFADALNLEKMFSSSPVAKAIQLRVLKEVKLLNPESKFYQAEAIHVNSPGINGPDFLYHFQGKQIGLNCNRYEKSNLIDFVNRWKSGKAFQNLEYGYVRIANDNRFLDTILNEIGAKFIDANRQVPTHAVRQRFSWHDRKCTTFAIPSHAYVVRESDNRVASVMVSIISFIFGVWDKTEEEFFGDG</sequence>
<organism evidence="2 3">
    <name type="scientific">Caenorhabditis nigoni</name>
    <dbReference type="NCBI Taxonomy" id="1611254"/>
    <lineage>
        <taxon>Eukaryota</taxon>
        <taxon>Metazoa</taxon>
        <taxon>Ecdysozoa</taxon>
        <taxon>Nematoda</taxon>
        <taxon>Chromadorea</taxon>
        <taxon>Rhabditida</taxon>
        <taxon>Rhabditina</taxon>
        <taxon>Rhabditomorpha</taxon>
        <taxon>Rhabditoidea</taxon>
        <taxon>Rhabditidae</taxon>
        <taxon>Peloderinae</taxon>
        <taxon>Caenorhabditis</taxon>
    </lineage>
</organism>
<dbReference type="EMBL" id="PDUG01000001">
    <property type="protein sequence ID" value="PIC55377.1"/>
    <property type="molecule type" value="Genomic_DNA"/>
</dbReference>
<name>A0A2G5VUQ7_9PELO</name>
<feature type="domain" description="F-box" evidence="1">
    <location>
        <begin position="1"/>
        <end position="51"/>
    </location>
</feature>
<evidence type="ECO:0000313" key="3">
    <source>
        <dbReference type="Proteomes" id="UP000230233"/>
    </source>
</evidence>
<proteinExistence type="predicted"/>
<keyword evidence="3" id="KW-1185">Reference proteome</keyword>
<reference evidence="3" key="1">
    <citation type="submission" date="2017-10" db="EMBL/GenBank/DDBJ databases">
        <title>Rapid genome shrinkage in a self-fertile nematode reveals novel sperm competition proteins.</title>
        <authorList>
            <person name="Yin D."/>
            <person name="Schwarz E.M."/>
            <person name="Thomas C.G."/>
            <person name="Felde R.L."/>
            <person name="Korf I.F."/>
            <person name="Cutter A.D."/>
            <person name="Schartner C.M."/>
            <person name="Ralston E.J."/>
            <person name="Meyer B.J."/>
            <person name="Haag E.S."/>
        </authorList>
    </citation>
    <scope>NUCLEOTIDE SEQUENCE [LARGE SCALE GENOMIC DNA]</scope>
    <source>
        <strain evidence="3">JU1422</strain>
    </source>
</reference>
<dbReference type="InterPro" id="IPR001810">
    <property type="entry name" value="F-box_dom"/>
</dbReference>
<dbReference type="Proteomes" id="UP000230233">
    <property type="component" value="Chromosome I"/>
</dbReference>
<evidence type="ECO:0000313" key="2">
    <source>
        <dbReference type="EMBL" id="PIC55377.1"/>
    </source>
</evidence>
<evidence type="ECO:0000259" key="1">
    <source>
        <dbReference type="PROSITE" id="PS50181"/>
    </source>
</evidence>